<organism evidence="2 3">
    <name type="scientific">Taibaiella chishuiensis</name>
    <dbReference type="NCBI Taxonomy" id="1434707"/>
    <lineage>
        <taxon>Bacteria</taxon>
        <taxon>Pseudomonadati</taxon>
        <taxon>Bacteroidota</taxon>
        <taxon>Chitinophagia</taxon>
        <taxon>Chitinophagales</taxon>
        <taxon>Chitinophagaceae</taxon>
        <taxon>Taibaiella</taxon>
    </lineage>
</organism>
<dbReference type="OrthoDB" id="906999at2"/>
<feature type="compositionally biased region" description="Polar residues" evidence="1">
    <location>
        <begin position="1"/>
        <end position="11"/>
    </location>
</feature>
<dbReference type="RefSeq" id="WP_106523470.1">
    <property type="nucleotide sequence ID" value="NZ_PYGD01000005.1"/>
</dbReference>
<feature type="compositionally biased region" description="Polar residues" evidence="1">
    <location>
        <begin position="20"/>
        <end position="36"/>
    </location>
</feature>
<feature type="region of interest" description="Disordered" evidence="1">
    <location>
        <begin position="1"/>
        <end position="36"/>
    </location>
</feature>
<dbReference type="Gene3D" id="2.60.20.10">
    <property type="entry name" value="Crystallins"/>
    <property type="match status" value="2"/>
</dbReference>
<protein>
    <submittedName>
        <fullName evidence="2">Uncharacterized protein</fullName>
    </submittedName>
</protein>
<evidence type="ECO:0000313" key="2">
    <source>
        <dbReference type="EMBL" id="PSK91572.1"/>
    </source>
</evidence>
<gene>
    <name evidence="2" type="ORF">B0I18_105155</name>
</gene>
<reference evidence="2 3" key="1">
    <citation type="submission" date="2018-03" db="EMBL/GenBank/DDBJ databases">
        <title>Genomic Encyclopedia of Type Strains, Phase III (KMG-III): the genomes of soil and plant-associated and newly described type strains.</title>
        <authorList>
            <person name="Whitman W."/>
        </authorList>
    </citation>
    <scope>NUCLEOTIDE SEQUENCE [LARGE SCALE GENOMIC DNA]</scope>
    <source>
        <strain evidence="2 3">CGMCC 1.12700</strain>
    </source>
</reference>
<name>A0A2P8D2W6_9BACT</name>
<dbReference type="Proteomes" id="UP000240572">
    <property type="component" value="Unassembled WGS sequence"/>
</dbReference>
<proteinExistence type="predicted"/>
<comment type="caution">
    <text evidence="2">The sequence shown here is derived from an EMBL/GenBank/DDBJ whole genome shotgun (WGS) entry which is preliminary data.</text>
</comment>
<dbReference type="EMBL" id="PYGD01000005">
    <property type="protein sequence ID" value="PSK91572.1"/>
    <property type="molecule type" value="Genomic_DNA"/>
</dbReference>
<sequence length="623" mass="69452">MTTGRDFQVWNNDDRGGYSDSYTGPQGQDNLNANDNSLETSEGTWVIIFDDTGYTGNCKKIPPGKYIRSLSETHRHDHSGKEIGNWKNDIQSFILYKQKPAFWDIGADYTQPGKSQLFVLHDGQASVAENDDFMGANRTFTAPFNGPNMSNVGYTTNGINMSGINSISSLKTGPNVWMIIFDKTGAKGNFKKINPNTTEDKLSDWLRTDLNGNKKGNWENEIDSFLLYPAQPGFWTTPYSRAYIDFATLYSLYPSPSGKVTDDDIEYVVGDSTYKIDEPDFQYQSTTQLLSVYLMGDYTLLPTDGWTMYHVYQQHENTGAHNDKAEYDAYFDNNGKLASIQLFQWSSDGAFQVPETVIKSVDLVAWYLGTASSLVSFGVGEEVAGVFIEVFNFVCNVFNKIANAVYKATDNGGQFYFLPVICHTLNRICTTVAKPYNYPAYTNANDPRNNYKMAFSNSGFPTALRDALSGNGSANNWMQSASGKTSTFNQVVEFTYQNNAYRTWYQESSVAAKLGMFVSCKIDCETTDDSKDDHIILLMGFAVPAEGHTPVINFAQVIVQFTDGSNTNIQSGAYNADVINAVYNDLQNKLTGISMNNNQRGRRYIADITKANMNAINACMNYS</sequence>
<keyword evidence="3" id="KW-1185">Reference proteome</keyword>
<accession>A0A2P8D2W6</accession>
<dbReference type="AlphaFoldDB" id="A0A2P8D2W6"/>
<evidence type="ECO:0000313" key="3">
    <source>
        <dbReference type="Proteomes" id="UP000240572"/>
    </source>
</evidence>
<evidence type="ECO:0000256" key="1">
    <source>
        <dbReference type="SAM" id="MobiDB-lite"/>
    </source>
</evidence>